<organism evidence="1 2">
    <name type="scientific">Methylomusa anaerophila</name>
    <dbReference type="NCBI Taxonomy" id="1930071"/>
    <lineage>
        <taxon>Bacteria</taxon>
        <taxon>Bacillati</taxon>
        <taxon>Bacillota</taxon>
        <taxon>Negativicutes</taxon>
        <taxon>Selenomonadales</taxon>
        <taxon>Sporomusaceae</taxon>
        <taxon>Methylomusa</taxon>
    </lineage>
</organism>
<dbReference type="AlphaFoldDB" id="A0A348AJ31"/>
<sequence length="243" mass="27913">MQRPRLRDNKGKEPFELYPLGQIPDNIIYEIGKWMTYHFAVGKSDITGEDWGDIFAKSIGGEHLGKPLGLADVVFEGMAWSVKSIKQPNPHKATNIRVISGRCSPDYSYGIMNPHEDVEGTGTAVLAIYNERINIAKETFEPLRTSILVRNFNSMEFLLFEHETARYNTKDFIWRAKENGNIEGFDLLSNKHKFTWQPHGSQFTILYEIPPSARRFKIRRPPVLDFEETMAQIGFDSSWVTIL</sequence>
<dbReference type="OrthoDB" id="1098622at2"/>
<dbReference type="KEGG" id="mana:MAMMFC1_01747"/>
<protein>
    <submittedName>
        <fullName evidence="1">Uncharacterized protein</fullName>
    </submittedName>
</protein>
<evidence type="ECO:0000313" key="2">
    <source>
        <dbReference type="Proteomes" id="UP000276437"/>
    </source>
</evidence>
<proteinExistence type="predicted"/>
<reference evidence="1 2" key="1">
    <citation type="journal article" date="2018" name="Int. J. Syst. Evol. Microbiol.">
        <title>Methylomusa anaerophila gen. nov., sp. nov., an anaerobic methanol-utilizing bacterium isolated from a microbial fuel cell.</title>
        <authorList>
            <person name="Amano N."/>
            <person name="Yamamuro A."/>
            <person name="Miyahara M."/>
            <person name="Kouzuma A."/>
            <person name="Abe T."/>
            <person name="Watanabe K."/>
        </authorList>
    </citation>
    <scope>NUCLEOTIDE SEQUENCE [LARGE SCALE GENOMIC DNA]</scope>
    <source>
        <strain evidence="1 2">MMFC1</strain>
    </source>
</reference>
<keyword evidence="2" id="KW-1185">Reference proteome</keyword>
<evidence type="ECO:0000313" key="1">
    <source>
        <dbReference type="EMBL" id="BBB91079.1"/>
    </source>
</evidence>
<name>A0A348AJ31_9FIRM</name>
<dbReference type="Proteomes" id="UP000276437">
    <property type="component" value="Chromosome"/>
</dbReference>
<dbReference type="EMBL" id="AP018449">
    <property type="protein sequence ID" value="BBB91079.1"/>
    <property type="molecule type" value="Genomic_DNA"/>
</dbReference>
<dbReference type="RefSeq" id="WP_126308142.1">
    <property type="nucleotide sequence ID" value="NZ_AP018449.1"/>
</dbReference>
<gene>
    <name evidence="1" type="ORF">MAMMFC1_01747</name>
</gene>
<accession>A0A348AJ31</accession>